<organism evidence="1">
    <name type="scientific">Graphocephala atropunctata</name>
    <dbReference type="NCBI Taxonomy" id="36148"/>
    <lineage>
        <taxon>Eukaryota</taxon>
        <taxon>Metazoa</taxon>
        <taxon>Ecdysozoa</taxon>
        <taxon>Arthropoda</taxon>
        <taxon>Hexapoda</taxon>
        <taxon>Insecta</taxon>
        <taxon>Pterygota</taxon>
        <taxon>Neoptera</taxon>
        <taxon>Paraneoptera</taxon>
        <taxon>Hemiptera</taxon>
        <taxon>Auchenorrhyncha</taxon>
        <taxon>Membracoidea</taxon>
        <taxon>Cicadellidae</taxon>
        <taxon>Cicadellinae</taxon>
        <taxon>Cicadellini</taxon>
        <taxon>Graphocephala</taxon>
    </lineage>
</organism>
<feature type="non-terminal residue" evidence="1">
    <location>
        <position position="1"/>
    </location>
</feature>
<accession>A0A1B6L702</accession>
<evidence type="ECO:0000313" key="1">
    <source>
        <dbReference type="EMBL" id="JAT19425.1"/>
    </source>
</evidence>
<reference evidence="1" key="1">
    <citation type="submission" date="2015-11" db="EMBL/GenBank/DDBJ databases">
        <title>De novo transcriptome assembly of four potential Pierce s Disease insect vectors from Arizona vineyards.</title>
        <authorList>
            <person name="Tassone E.E."/>
        </authorList>
    </citation>
    <scope>NUCLEOTIDE SEQUENCE</scope>
</reference>
<name>A0A1B6L702_9HEMI</name>
<dbReference type="EMBL" id="GEBQ01020552">
    <property type="protein sequence ID" value="JAT19425.1"/>
    <property type="molecule type" value="Transcribed_RNA"/>
</dbReference>
<dbReference type="AlphaFoldDB" id="A0A1B6L702"/>
<gene>
    <name evidence="1" type="ORF">g.52464</name>
</gene>
<sequence length="230" mass="23504">VAISAEMKSYLATLYAVAVFALLPAGNAGVVKSMETTSKSKASSASTLTEESSVTNLLQKTTGVVGDAMPIKPSEYYSLNFVYNMYTGCLKTCMGKLDEEAKLKCEVEKAANCKKMNSYSLKEFVMYHLSMLALGKAIQVPAAMIKNTVKLAGVGVGATVGITGAAVGTAVGAAGKVGQTAAKATETVLASVGGTGMSTAATAPLKVAGSALTQASNMLHPVSLLSKKKS</sequence>
<protein>
    <submittedName>
        <fullName evidence="1">Uncharacterized protein</fullName>
    </submittedName>
</protein>
<proteinExistence type="predicted"/>